<reference evidence="2" key="1">
    <citation type="submission" date="2017-09" db="EMBL/GenBank/DDBJ databases">
        <title>Depth-based differentiation of microbial function through sediment-hosted aquifers and enrichment of novel symbionts in the deep terrestrial subsurface.</title>
        <authorList>
            <person name="Probst A.J."/>
            <person name="Ladd B."/>
            <person name="Jarett J.K."/>
            <person name="Geller-Mcgrath D.E."/>
            <person name="Sieber C.M.K."/>
            <person name="Emerson J.B."/>
            <person name="Anantharaman K."/>
            <person name="Thomas B.C."/>
            <person name="Malmstrom R."/>
            <person name="Stieglmeier M."/>
            <person name="Klingl A."/>
            <person name="Woyke T."/>
            <person name="Ryan C.M."/>
            <person name="Banfield J.F."/>
        </authorList>
    </citation>
    <scope>NUCLEOTIDE SEQUENCE [LARGE SCALE GENOMIC DNA]</scope>
</reference>
<name>A0A2H0VFH0_9BACT</name>
<accession>A0A2H0VFH0</accession>
<comment type="caution">
    <text evidence="1">The sequence shown here is derived from an EMBL/GenBank/DDBJ whole genome shotgun (WGS) entry which is preliminary data.</text>
</comment>
<dbReference type="EMBL" id="PFAH01000008">
    <property type="protein sequence ID" value="PIR97857.1"/>
    <property type="molecule type" value="Genomic_DNA"/>
</dbReference>
<dbReference type="AlphaFoldDB" id="A0A2H0VFH0"/>
<evidence type="ECO:0000313" key="2">
    <source>
        <dbReference type="Proteomes" id="UP000231466"/>
    </source>
</evidence>
<evidence type="ECO:0000313" key="1">
    <source>
        <dbReference type="EMBL" id="PIR97857.1"/>
    </source>
</evidence>
<protein>
    <submittedName>
        <fullName evidence="1">Uncharacterized protein</fullName>
    </submittedName>
</protein>
<organism evidence="1 2">
    <name type="scientific">Candidatus Colwellbacteria bacterium CG10_big_fil_rev_8_21_14_0_10_42_22</name>
    <dbReference type="NCBI Taxonomy" id="1974540"/>
    <lineage>
        <taxon>Bacteria</taxon>
        <taxon>Candidatus Colwelliibacteriota</taxon>
    </lineage>
</organism>
<sequence length="92" mass="10446">MAYTIRNSAEPVGRGKGVSPEFKDMLRRLGGGDFAHTIEAHEAWEGATPIRGRFKGRFRRDPNGHIIHWPSFGKDTKYGWEIRNGMAYAIRS</sequence>
<gene>
    <name evidence="1" type="ORF">COT89_02185</name>
</gene>
<dbReference type="Proteomes" id="UP000231466">
    <property type="component" value="Unassembled WGS sequence"/>
</dbReference>
<proteinExistence type="predicted"/>